<dbReference type="PANTHER" id="PTHR30469:SF15">
    <property type="entry name" value="HLYD FAMILY OF SECRETION PROTEINS"/>
    <property type="match status" value="1"/>
</dbReference>
<dbReference type="PROSITE" id="PS51257">
    <property type="entry name" value="PROKAR_LIPOPROTEIN"/>
    <property type="match status" value="1"/>
</dbReference>
<evidence type="ECO:0000256" key="1">
    <source>
        <dbReference type="ARBA" id="ARBA00009477"/>
    </source>
</evidence>
<dbReference type="AlphaFoldDB" id="A0A345IK66"/>
<feature type="region of interest" description="Disordered" evidence="3">
    <location>
        <begin position="1"/>
        <end position="22"/>
    </location>
</feature>
<evidence type="ECO:0000256" key="3">
    <source>
        <dbReference type="SAM" id="MobiDB-lite"/>
    </source>
</evidence>
<dbReference type="STRING" id="1288484.GCA_000348665_01760"/>
<accession>A0A345IK66</accession>
<dbReference type="EMBL" id="CP031158">
    <property type="protein sequence ID" value="AXH00089.1"/>
    <property type="molecule type" value="Genomic_DNA"/>
</dbReference>
<dbReference type="KEGG" id="dwu:DVJ83_07640"/>
<proteinExistence type="inferred from homology"/>
<dbReference type="PANTHER" id="PTHR30469">
    <property type="entry name" value="MULTIDRUG RESISTANCE PROTEIN MDTA"/>
    <property type="match status" value="1"/>
</dbReference>
<name>A0A345IK66_9DEIO</name>
<protein>
    <submittedName>
        <fullName evidence="4">Efflux RND transporter periplasmic adaptor subunit</fullName>
    </submittedName>
</protein>
<gene>
    <name evidence="4" type="ORF">DVJ83_07640</name>
</gene>
<dbReference type="InterPro" id="IPR006143">
    <property type="entry name" value="RND_pump_MFP"/>
</dbReference>
<feature type="coiled-coil region" evidence="2">
    <location>
        <begin position="123"/>
        <end position="245"/>
    </location>
</feature>
<evidence type="ECO:0000256" key="2">
    <source>
        <dbReference type="SAM" id="Coils"/>
    </source>
</evidence>
<evidence type="ECO:0000313" key="5">
    <source>
        <dbReference type="Proteomes" id="UP000253744"/>
    </source>
</evidence>
<sequence length="421" mass="43338">MLRQRPSPTRGEGTRGEGKKRRLAPLLLTALLASCSPESETKANDLDAAPPKTTTLSVRTVTAQTGTLTAQRSASATIQAERDSQVATQSSGTVQSIPVSQGEAVARGDVLVKLDDTGQRQALENARLQLRQAQIGLTQTQQTTTQATGALQASVTSAQAALAQAEQSAQSAEKLYDLGGISLADLQAARSQLAQAQSQLAQARNALDQNGRSAQNSVPLSQVQLDTAQAAVRQAEENLRRTAVRAPFAGTVADVLTEVGEFAGQGTPVVRLVDPGSVRARVGVPTADAAALTEGVKFNLTYGGKSYVATVVDSSGIAGQNRLVPITATIEGGQELPVGATARASYRAKLGSGLLIPAGALQVEGGENAVYVARNGRAEREVVQVVAESGNRVAVSGLQSGDAVISPLPAGVQDGAKVVVK</sequence>
<dbReference type="RefSeq" id="WP_114672806.1">
    <property type="nucleotide sequence ID" value="NZ_CP031158.1"/>
</dbReference>
<dbReference type="NCBIfam" id="TIGR01730">
    <property type="entry name" value="RND_mfp"/>
    <property type="match status" value="1"/>
</dbReference>
<dbReference type="GO" id="GO:0015562">
    <property type="term" value="F:efflux transmembrane transporter activity"/>
    <property type="evidence" value="ECO:0007669"/>
    <property type="project" value="InterPro"/>
</dbReference>
<comment type="similarity">
    <text evidence="1">Belongs to the membrane fusion protein (MFP) (TC 8.A.1) family.</text>
</comment>
<dbReference type="GO" id="GO:1990281">
    <property type="term" value="C:efflux pump complex"/>
    <property type="evidence" value="ECO:0007669"/>
    <property type="project" value="TreeGrafter"/>
</dbReference>
<dbReference type="Gene3D" id="1.10.287.470">
    <property type="entry name" value="Helix hairpin bin"/>
    <property type="match status" value="1"/>
</dbReference>
<reference evidence="4 5" key="1">
    <citation type="submission" date="2018-07" db="EMBL/GenBank/DDBJ databases">
        <title>Complete Genome and Methylome Analysis of Deinococcus wulumuqiensis NEB 479.</title>
        <authorList>
            <person name="Fomenkov A."/>
            <person name="Luyten Y."/>
            <person name="Vincze T."/>
            <person name="Anton B.P."/>
            <person name="Clark T."/>
            <person name="Roberts R.J."/>
            <person name="Morgan R.D."/>
        </authorList>
    </citation>
    <scope>NUCLEOTIDE SEQUENCE [LARGE SCALE GENOMIC DNA]</scope>
    <source>
        <strain evidence="4 5">NEB 479</strain>
    </source>
</reference>
<evidence type="ECO:0000313" key="4">
    <source>
        <dbReference type="EMBL" id="AXH00089.1"/>
    </source>
</evidence>
<organism evidence="4 5">
    <name type="scientific">Deinococcus wulumuqiensis</name>
    <dbReference type="NCBI Taxonomy" id="980427"/>
    <lineage>
        <taxon>Bacteria</taxon>
        <taxon>Thermotogati</taxon>
        <taxon>Deinococcota</taxon>
        <taxon>Deinococci</taxon>
        <taxon>Deinococcales</taxon>
        <taxon>Deinococcaceae</taxon>
        <taxon>Deinococcus</taxon>
    </lineage>
</organism>
<keyword evidence="2" id="KW-0175">Coiled coil</keyword>
<dbReference type="Gene3D" id="2.40.420.20">
    <property type="match status" value="1"/>
</dbReference>
<dbReference type="Gene3D" id="2.40.50.100">
    <property type="match status" value="2"/>
</dbReference>
<dbReference type="SUPFAM" id="SSF111369">
    <property type="entry name" value="HlyD-like secretion proteins"/>
    <property type="match status" value="1"/>
</dbReference>
<dbReference type="Proteomes" id="UP000253744">
    <property type="component" value="Chromosome"/>
</dbReference>
<dbReference type="SUPFAM" id="SSF56954">
    <property type="entry name" value="Outer membrane efflux proteins (OEP)"/>
    <property type="match status" value="1"/>
</dbReference>